<sequence>MHLSFHRVIFGGVLAGLCVLTQGSAAMGQGQLLGRRPPQSATNPPTHLGEPILDKIAISVAPNATGDALKLQQQIAEKFARQSFCPQQRKREYAWIAPRPDDGRLGLWLYGWSGNIADMTKTSDGWLVRIVVWPRFANGGHPSRRIENGLYAEEYQYIDGKLSFQQAILPKNPELPLCVTW</sequence>
<dbReference type="EMBL" id="CP155447">
    <property type="protein sequence ID" value="XBH05568.1"/>
    <property type="molecule type" value="Genomic_DNA"/>
</dbReference>
<name>A0AAU7CKF4_9BACT</name>
<evidence type="ECO:0000313" key="1">
    <source>
        <dbReference type="EMBL" id="XBH05568.1"/>
    </source>
</evidence>
<accession>A0AAU7CKF4</accession>
<gene>
    <name evidence="1" type="ORF">V5E97_05985</name>
</gene>
<dbReference type="RefSeq" id="WP_406698395.1">
    <property type="nucleotide sequence ID" value="NZ_CP155447.1"/>
</dbReference>
<proteinExistence type="predicted"/>
<protein>
    <submittedName>
        <fullName evidence="1">Uncharacterized protein</fullName>
    </submittedName>
</protein>
<reference evidence="1" key="1">
    <citation type="submission" date="2024-05" db="EMBL/GenBank/DDBJ databases">
        <title>Planctomycetes of the genus Singulisphaera possess chitinolytic capabilities.</title>
        <authorList>
            <person name="Ivanova A."/>
        </authorList>
    </citation>
    <scope>NUCLEOTIDE SEQUENCE</scope>
    <source>
        <strain evidence="1">Ch08T</strain>
    </source>
</reference>
<dbReference type="AlphaFoldDB" id="A0AAU7CKF4"/>
<organism evidence="1">
    <name type="scientific">Singulisphaera sp. Ch08</name>
    <dbReference type="NCBI Taxonomy" id="3120278"/>
    <lineage>
        <taxon>Bacteria</taxon>
        <taxon>Pseudomonadati</taxon>
        <taxon>Planctomycetota</taxon>
        <taxon>Planctomycetia</taxon>
        <taxon>Isosphaerales</taxon>
        <taxon>Isosphaeraceae</taxon>
        <taxon>Singulisphaera</taxon>
    </lineage>
</organism>